<dbReference type="PANTHER" id="PTHR30535:SF34">
    <property type="entry name" value="MOLYBDATE-BINDING PROTEIN MOLA"/>
    <property type="match status" value="1"/>
</dbReference>
<dbReference type="CDD" id="cd01144">
    <property type="entry name" value="BtuF"/>
    <property type="match status" value="1"/>
</dbReference>
<evidence type="ECO:0000256" key="2">
    <source>
        <dbReference type="SAM" id="SignalP"/>
    </source>
</evidence>
<protein>
    <submittedName>
        <fullName evidence="4">Cobalamin-binding protein</fullName>
    </submittedName>
</protein>
<keyword evidence="1 2" id="KW-0732">Signal</keyword>
<sequence length="294" mass="31535">MGFCSALALWGAAILQPAAAAPVTAVDDEGRTVSLAQPAQRIIGLGPHTTELLFAAGAGDKVVATVRYGDYPEAAKRLPQVGDAHLLDLERIAALKPDLLVVWMHGSAAAQIDRLRALRIPVFYSEPRRLADVGSSLRRLGALAGTPAAAQAAADRYDAELAALRQRHAGRPPLRVFYQVWHQPLLTVNGQHMISDVIGLCGGVNVFGPQAALVPQISQEAVLTARPQVLVTSTLDGRPDDSLRGWQALKHFEPIARQRVVLLPADHISRPTPRLLLGARQLCEALEGFRVGMP</sequence>
<proteinExistence type="predicted"/>
<feature type="signal peptide" evidence="2">
    <location>
        <begin position="1"/>
        <end position="20"/>
    </location>
</feature>
<evidence type="ECO:0000313" key="5">
    <source>
        <dbReference type="Proteomes" id="UP000484255"/>
    </source>
</evidence>
<dbReference type="NCBIfam" id="NF038402">
    <property type="entry name" value="TroA_like"/>
    <property type="match status" value="1"/>
</dbReference>
<dbReference type="PANTHER" id="PTHR30535">
    <property type="entry name" value="VITAMIN B12-BINDING PROTEIN"/>
    <property type="match status" value="1"/>
</dbReference>
<organism evidence="4 5">
    <name type="scientific">Ideonella livida</name>
    <dbReference type="NCBI Taxonomy" id="2707176"/>
    <lineage>
        <taxon>Bacteria</taxon>
        <taxon>Pseudomonadati</taxon>
        <taxon>Pseudomonadota</taxon>
        <taxon>Betaproteobacteria</taxon>
        <taxon>Burkholderiales</taxon>
        <taxon>Sphaerotilaceae</taxon>
        <taxon>Ideonella</taxon>
    </lineage>
</organism>
<dbReference type="PROSITE" id="PS50983">
    <property type="entry name" value="FE_B12_PBP"/>
    <property type="match status" value="1"/>
</dbReference>
<reference evidence="4 5" key="1">
    <citation type="submission" date="2020-02" db="EMBL/GenBank/DDBJ databases">
        <title>Ideonella bacterium strain TBM-1.</title>
        <authorList>
            <person name="Chen W.-M."/>
        </authorList>
    </citation>
    <scope>NUCLEOTIDE SEQUENCE [LARGE SCALE GENOMIC DNA]</scope>
    <source>
        <strain evidence="4 5">TBM-1</strain>
    </source>
</reference>
<evidence type="ECO:0000313" key="4">
    <source>
        <dbReference type="EMBL" id="NDY91319.1"/>
    </source>
</evidence>
<dbReference type="EMBL" id="JAAGOH010000008">
    <property type="protein sequence ID" value="NDY91319.1"/>
    <property type="molecule type" value="Genomic_DNA"/>
</dbReference>
<dbReference type="InterPro" id="IPR050902">
    <property type="entry name" value="ABC_Transporter_SBP"/>
</dbReference>
<dbReference type="InterPro" id="IPR054828">
    <property type="entry name" value="Vit_B12_bind_prot"/>
</dbReference>
<dbReference type="Proteomes" id="UP000484255">
    <property type="component" value="Unassembled WGS sequence"/>
</dbReference>
<dbReference type="AlphaFoldDB" id="A0A7C9TIH0"/>
<feature type="chain" id="PRO_5028996222" evidence="2">
    <location>
        <begin position="21"/>
        <end position="294"/>
    </location>
</feature>
<gene>
    <name evidence="4" type="ORF">G3A44_08965</name>
</gene>
<feature type="domain" description="Fe/B12 periplasmic-binding" evidence="3">
    <location>
        <begin position="41"/>
        <end position="290"/>
    </location>
</feature>
<evidence type="ECO:0000256" key="1">
    <source>
        <dbReference type="ARBA" id="ARBA00022729"/>
    </source>
</evidence>
<dbReference type="Pfam" id="PF01497">
    <property type="entry name" value="Peripla_BP_2"/>
    <property type="match status" value="1"/>
</dbReference>
<keyword evidence="5" id="KW-1185">Reference proteome</keyword>
<evidence type="ECO:0000259" key="3">
    <source>
        <dbReference type="PROSITE" id="PS50983"/>
    </source>
</evidence>
<name>A0A7C9TIH0_9BURK</name>
<accession>A0A7C9TIH0</accession>
<dbReference type="SUPFAM" id="SSF53807">
    <property type="entry name" value="Helical backbone' metal receptor"/>
    <property type="match status" value="1"/>
</dbReference>
<dbReference type="Gene3D" id="3.40.50.1980">
    <property type="entry name" value="Nitrogenase molybdenum iron protein domain"/>
    <property type="match status" value="2"/>
</dbReference>
<dbReference type="InterPro" id="IPR002491">
    <property type="entry name" value="ABC_transptr_periplasmic_BD"/>
</dbReference>
<comment type="caution">
    <text evidence="4">The sequence shown here is derived from an EMBL/GenBank/DDBJ whole genome shotgun (WGS) entry which is preliminary data.</text>
</comment>